<evidence type="ECO:0000313" key="2">
    <source>
        <dbReference type="EMBL" id="MDN4473708.1"/>
    </source>
</evidence>
<keyword evidence="1" id="KW-0812">Transmembrane</keyword>
<evidence type="ECO:0000313" key="3">
    <source>
        <dbReference type="Proteomes" id="UP001172738"/>
    </source>
</evidence>
<keyword evidence="3" id="KW-1185">Reference proteome</keyword>
<dbReference type="Proteomes" id="UP001172738">
    <property type="component" value="Unassembled WGS sequence"/>
</dbReference>
<proteinExistence type="predicted"/>
<evidence type="ECO:0000256" key="1">
    <source>
        <dbReference type="SAM" id="Phobius"/>
    </source>
</evidence>
<reference evidence="2" key="1">
    <citation type="submission" date="2023-06" db="EMBL/GenBank/DDBJ databases">
        <title>SYSU T00b26.</title>
        <authorList>
            <person name="Gao L."/>
            <person name="Fang B.-Z."/>
            <person name="Li W.-J."/>
        </authorList>
    </citation>
    <scope>NUCLEOTIDE SEQUENCE</scope>
    <source>
        <strain evidence="2">SYSU T00b26</strain>
    </source>
</reference>
<keyword evidence="1" id="KW-1133">Transmembrane helix</keyword>
<organism evidence="2 3">
    <name type="scientific">Demequina zhanjiangensis</name>
    <dbReference type="NCBI Taxonomy" id="3051659"/>
    <lineage>
        <taxon>Bacteria</taxon>
        <taxon>Bacillati</taxon>
        <taxon>Actinomycetota</taxon>
        <taxon>Actinomycetes</taxon>
        <taxon>Micrococcales</taxon>
        <taxon>Demequinaceae</taxon>
        <taxon>Demequina</taxon>
    </lineage>
</organism>
<dbReference type="EMBL" id="JAUHPV010000007">
    <property type="protein sequence ID" value="MDN4473708.1"/>
    <property type="molecule type" value="Genomic_DNA"/>
</dbReference>
<gene>
    <name evidence="2" type="ORF">QQX04_11950</name>
</gene>
<protein>
    <submittedName>
        <fullName evidence="2">Uncharacterized protein</fullName>
    </submittedName>
</protein>
<dbReference type="RefSeq" id="WP_301129499.1">
    <property type="nucleotide sequence ID" value="NZ_JAUHPV010000007.1"/>
</dbReference>
<feature type="transmembrane region" description="Helical" evidence="1">
    <location>
        <begin position="135"/>
        <end position="155"/>
    </location>
</feature>
<accession>A0ABT8G3K9</accession>
<sequence length="156" mass="16074">MENIVPLEIGGARGKVELEGVLGVFAKVLVDGTPVRAQRGVFPVPLKGGRTASVRLRGFLPGFQKVLVDGEQVMALGSHVPMAARITMFAPLLLVLAGGYGPALGAVGLVLGLLLFFLSILVVKNDAMPVPMRVALPVVNTIAAGIVILVFAGALG</sequence>
<keyword evidence="1" id="KW-0472">Membrane</keyword>
<name>A0ABT8G3K9_9MICO</name>
<feature type="transmembrane region" description="Helical" evidence="1">
    <location>
        <begin position="106"/>
        <end position="123"/>
    </location>
</feature>
<comment type="caution">
    <text evidence="2">The sequence shown here is derived from an EMBL/GenBank/DDBJ whole genome shotgun (WGS) entry which is preliminary data.</text>
</comment>